<reference evidence="10 11" key="1">
    <citation type="submission" date="2024-04" db="EMBL/GenBank/DDBJ databases">
        <title>Novel genus in family Flammeovirgaceae.</title>
        <authorList>
            <person name="Nguyen T.H."/>
            <person name="Vuong T.Q."/>
            <person name="Le H."/>
            <person name="Kim S.-G."/>
        </authorList>
    </citation>
    <scope>NUCLEOTIDE SEQUENCE [LARGE SCALE GENOMIC DNA]</scope>
    <source>
        <strain evidence="10 11">JCM 23209</strain>
    </source>
</reference>
<dbReference type="InterPro" id="IPR001478">
    <property type="entry name" value="PDZ"/>
</dbReference>
<organism evidence="10 11">
    <name type="scientific">Rapidithrix thailandica</name>
    <dbReference type="NCBI Taxonomy" id="413964"/>
    <lineage>
        <taxon>Bacteria</taxon>
        <taxon>Pseudomonadati</taxon>
        <taxon>Bacteroidota</taxon>
        <taxon>Cytophagia</taxon>
        <taxon>Cytophagales</taxon>
        <taxon>Flammeovirgaceae</taxon>
        <taxon>Rapidithrix</taxon>
    </lineage>
</organism>
<dbReference type="InterPro" id="IPR004447">
    <property type="entry name" value="Peptidase_S41A"/>
</dbReference>
<proteinExistence type="inferred from homology"/>
<feature type="region of interest" description="Disordered" evidence="7">
    <location>
        <begin position="179"/>
        <end position="199"/>
    </location>
</feature>
<evidence type="ECO:0000256" key="3">
    <source>
        <dbReference type="ARBA" id="ARBA00022801"/>
    </source>
</evidence>
<dbReference type="RefSeq" id="WP_346822954.1">
    <property type="nucleotide sequence ID" value="NZ_JBDKWZ010000012.1"/>
</dbReference>
<keyword evidence="8" id="KW-1133">Transmembrane helix</keyword>
<dbReference type="NCBIfam" id="TIGR00225">
    <property type="entry name" value="prc"/>
    <property type="match status" value="1"/>
</dbReference>
<keyword evidence="8" id="KW-0812">Transmembrane</keyword>
<evidence type="ECO:0000313" key="11">
    <source>
        <dbReference type="Proteomes" id="UP001403385"/>
    </source>
</evidence>
<dbReference type="PROSITE" id="PS50106">
    <property type="entry name" value="PDZ"/>
    <property type="match status" value="1"/>
</dbReference>
<keyword evidence="6" id="KW-0175">Coiled coil</keyword>
<evidence type="ECO:0000256" key="1">
    <source>
        <dbReference type="ARBA" id="ARBA00009179"/>
    </source>
</evidence>
<evidence type="ECO:0000256" key="2">
    <source>
        <dbReference type="ARBA" id="ARBA00022670"/>
    </source>
</evidence>
<dbReference type="InterPro" id="IPR005151">
    <property type="entry name" value="Tail-specific_protease"/>
</dbReference>
<protein>
    <submittedName>
        <fullName evidence="10">Carboxy terminal-processing peptidase</fullName>
        <ecNumber evidence="10">3.4.21.102</ecNumber>
    </submittedName>
</protein>
<dbReference type="PANTHER" id="PTHR32060:SF22">
    <property type="entry name" value="CARBOXYL-TERMINAL-PROCESSING PEPTIDASE 3, CHLOROPLASTIC"/>
    <property type="match status" value="1"/>
</dbReference>
<comment type="similarity">
    <text evidence="1 5">Belongs to the peptidase S41A family.</text>
</comment>
<dbReference type="CDD" id="cd06782">
    <property type="entry name" value="cpPDZ_CPP-like"/>
    <property type="match status" value="1"/>
</dbReference>
<dbReference type="PANTHER" id="PTHR32060">
    <property type="entry name" value="TAIL-SPECIFIC PROTEASE"/>
    <property type="match status" value="1"/>
</dbReference>
<dbReference type="EMBL" id="JBDKWZ010000012">
    <property type="protein sequence ID" value="MEN7550175.1"/>
    <property type="molecule type" value="Genomic_DNA"/>
</dbReference>
<feature type="coiled-coil region" evidence="6">
    <location>
        <begin position="631"/>
        <end position="658"/>
    </location>
</feature>
<keyword evidence="2 5" id="KW-0645">Protease</keyword>
<dbReference type="SMART" id="SM00228">
    <property type="entry name" value="PDZ"/>
    <property type="match status" value="1"/>
</dbReference>
<dbReference type="Pfam" id="PF11818">
    <property type="entry name" value="DUF3340"/>
    <property type="match status" value="1"/>
</dbReference>
<keyword evidence="11" id="KW-1185">Reference proteome</keyword>
<dbReference type="GO" id="GO:0007165">
    <property type="term" value="P:signal transduction"/>
    <property type="evidence" value="ECO:0007669"/>
    <property type="project" value="TreeGrafter"/>
</dbReference>
<dbReference type="SUPFAM" id="SSF52096">
    <property type="entry name" value="ClpP/crotonase"/>
    <property type="match status" value="1"/>
</dbReference>
<feature type="transmembrane region" description="Helical" evidence="8">
    <location>
        <begin position="5"/>
        <end position="23"/>
    </location>
</feature>
<evidence type="ECO:0000256" key="4">
    <source>
        <dbReference type="ARBA" id="ARBA00022825"/>
    </source>
</evidence>
<dbReference type="AlphaFoldDB" id="A0AAW9SEF1"/>
<dbReference type="GO" id="GO:0006508">
    <property type="term" value="P:proteolysis"/>
    <property type="evidence" value="ECO:0007669"/>
    <property type="project" value="UniProtKB-KW"/>
</dbReference>
<dbReference type="Gene3D" id="2.30.42.10">
    <property type="match status" value="1"/>
</dbReference>
<evidence type="ECO:0000256" key="7">
    <source>
        <dbReference type="SAM" id="MobiDB-lite"/>
    </source>
</evidence>
<dbReference type="SMART" id="SM00245">
    <property type="entry name" value="TSPc"/>
    <property type="match status" value="1"/>
</dbReference>
<feature type="domain" description="PDZ" evidence="9">
    <location>
        <begin position="252"/>
        <end position="324"/>
    </location>
</feature>
<dbReference type="GO" id="GO:0030288">
    <property type="term" value="C:outer membrane-bounded periplasmic space"/>
    <property type="evidence" value="ECO:0007669"/>
    <property type="project" value="TreeGrafter"/>
</dbReference>
<dbReference type="Gene3D" id="3.90.226.10">
    <property type="entry name" value="2-enoyl-CoA Hydratase, Chain A, domain 1"/>
    <property type="match status" value="1"/>
</dbReference>
<dbReference type="InterPro" id="IPR029045">
    <property type="entry name" value="ClpP/crotonase-like_dom_sf"/>
</dbReference>
<dbReference type="SUPFAM" id="SSF50156">
    <property type="entry name" value="PDZ domain-like"/>
    <property type="match status" value="1"/>
</dbReference>
<dbReference type="InterPro" id="IPR020992">
    <property type="entry name" value="Tail_Prtase_C"/>
</dbReference>
<sequence length="706" mass="81203">MKRRYLYVVVPALIVVLFSFVIFEKQHDNVGRNQLLSDIMFKVLLNRAHYQPQEIDDNLSEKAFKLYLKQLDINKRFFIKSDIDVLLAYQNKIDDDIMKGGNELYTKAMDVLTQRIDEAQTYYQEILDQPFDYSKKEGLELDPDKREYVESTNALKEEWRKFLKYEALVRYHNKIEAQEATKEGEKSEEKPKTKSPEELEVEVRSELLRAYNNRFDYLKKLDEEDRYSEYLNAILSVYGPHTEYFPPQRKETFDMQMSGRLEGIGAQLSMQDGNIKVVHIVPGSASWRQKQLKAEDLILKVGQGEEEAVSVVGMSLKNAVKLIRGPKGTEVRLTVKKPDGRIMVIPIIRDVVIFEESYAKSAIIENNKSGKKYGYIYLPEFYADFNGTGGRSSSEDVKKELIKLKEKGVESVILDLRNNGGGSLQDVVKMSGYFIEEGPVVQVQDRRGEPTILSDTDPSVTWDGPLVVMINEASASASEILAAAMQDYNRALVVGSNSFGKGTVQRFLELDHYVNPNYSQYKPLGSLKLTIQKFYRINGGATQEQGVSPDIQFPDSYMYLKIGEKELDYAMPWDEIASASYEKWELPASLKAKLADRSKQRVEGNHIFNLIEQNAKRLQKQRENTFQSLSYADFKKEQDNLKEEAEKFKNLSENSETLKFTSLQTIGMETRLDSIRSASEADWLDQLEKDIYVQEVTSIFDDWKQY</sequence>
<evidence type="ECO:0000259" key="9">
    <source>
        <dbReference type="PROSITE" id="PS50106"/>
    </source>
</evidence>
<gene>
    <name evidence="10" type="ORF">AAG747_19805</name>
</gene>
<keyword evidence="4 5" id="KW-0720">Serine protease</keyword>
<dbReference type="InterPro" id="IPR036034">
    <property type="entry name" value="PDZ_sf"/>
</dbReference>
<accession>A0AAW9SEF1</accession>
<dbReference type="Pfam" id="PF03572">
    <property type="entry name" value="Peptidase_S41"/>
    <property type="match status" value="1"/>
</dbReference>
<evidence type="ECO:0000256" key="5">
    <source>
        <dbReference type="RuleBase" id="RU004404"/>
    </source>
</evidence>
<dbReference type="Pfam" id="PF17804">
    <property type="entry name" value="TSP_NTD"/>
    <property type="match status" value="1"/>
</dbReference>
<dbReference type="CDD" id="cd07560">
    <property type="entry name" value="Peptidase_S41_CPP"/>
    <property type="match status" value="1"/>
</dbReference>
<dbReference type="GO" id="GO:0004252">
    <property type="term" value="F:serine-type endopeptidase activity"/>
    <property type="evidence" value="ECO:0007669"/>
    <property type="project" value="UniProtKB-EC"/>
</dbReference>
<keyword evidence="3 5" id="KW-0378">Hydrolase</keyword>
<dbReference type="EC" id="3.4.21.102" evidence="10"/>
<dbReference type="Proteomes" id="UP001403385">
    <property type="component" value="Unassembled WGS sequence"/>
</dbReference>
<dbReference type="InterPro" id="IPR040573">
    <property type="entry name" value="TSP_N"/>
</dbReference>
<evidence type="ECO:0000313" key="10">
    <source>
        <dbReference type="EMBL" id="MEN7550175.1"/>
    </source>
</evidence>
<evidence type="ECO:0000256" key="8">
    <source>
        <dbReference type="SAM" id="Phobius"/>
    </source>
</evidence>
<evidence type="ECO:0000256" key="6">
    <source>
        <dbReference type="SAM" id="Coils"/>
    </source>
</evidence>
<comment type="caution">
    <text evidence="10">The sequence shown here is derived from an EMBL/GenBank/DDBJ whole genome shotgun (WGS) entry which is preliminary data.</text>
</comment>
<name>A0AAW9SEF1_9BACT</name>
<dbReference type="Pfam" id="PF00595">
    <property type="entry name" value="PDZ"/>
    <property type="match status" value="1"/>
</dbReference>
<keyword evidence="8" id="KW-0472">Membrane</keyword>